<reference evidence="1 2" key="1">
    <citation type="journal article" date="2010" name="Proc. Natl. Acad. Sci. U.S.A.">
        <title>Insights into evolution of multicellular fungi from the assembled chromosomes of the mushroom Coprinopsis cinerea (Coprinus cinereus).</title>
        <authorList>
            <person name="Stajich J.E."/>
            <person name="Wilke S.K."/>
            <person name="Ahren D."/>
            <person name="Au C.H."/>
            <person name="Birren B.W."/>
            <person name="Borodovsky M."/>
            <person name="Burns C."/>
            <person name="Canback B."/>
            <person name="Casselton L.A."/>
            <person name="Cheng C.K."/>
            <person name="Deng J."/>
            <person name="Dietrich F.S."/>
            <person name="Fargo D.C."/>
            <person name="Farman M.L."/>
            <person name="Gathman A.C."/>
            <person name="Goldberg J."/>
            <person name="Guigo R."/>
            <person name="Hoegger P.J."/>
            <person name="Hooker J.B."/>
            <person name="Huggins A."/>
            <person name="James T.Y."/>
            <person name="Kamada T."/>
            <person name="Kilaru S."/>
            <person name="Kodira C."/>
            <person name="Kues U."/>
            <person name="Kupfer D."/>
            <person name="Kwan H.S."/>
            <person name="Lomsadze A."/>
            <person name="Li W."/>
            <person name="Lilly W.W."/>
            <person name="Ma L.J."/>
            <person name="Mackey A.J."/>
            <person name="Manning G."/>
            <person name="Martin F."/>
            <person name="Muraguchi H."/>
            <person name="Natvig D.O."/>
            <person name="Palmerini H."/>
            <person name="Ramesh M.A."/>
            <person name="Rehmeyer C.J."/>
            <person name="Roe B.A."/>
            <person name="Shenoy N."/>
            <person name="Stanke M."/>
            <person name="Ter-Hovhannisyan V."/>
            <person name="Tunlid A."/>
            <person name="Velagapudi R."/>
            <person name="Vision T.J."/>
            <person name="Zeng Q."/>
            <person name="Zolan M.E."/>
            <person name="Pukkila P.J."/>
        </authorList>
    </citation>
    <scope>NUCLEOTIDE SEQUENCE [LARGE SCALE GENOMIC DNA]</scope>
    <source>
        <strain evidence="2">Okayama-7 / 130 / ATCC MYA-4618 / FGSC 9003</strain>
    </source>
</reference>
<dbReference type="VEuPathDB" id="FungiDB:CC1G_14906"/>
<dbReference type="AlphaFoldDB" id="D6RNR9"/>
<gene>
    <name evidence="1" type="ORF">CC1G_14906</name>
</gene>
<evidence type="ECO:0000313" key="2">
    <source>
        <dbReference type="Proteomes" id="UP000001861"/>
    </source>
</evidence>
<dbReference type="EMBL" id="AACS02000007">
    <property type="protein sequence ID" value="EFI27435.1"/>
    <property type="molecule type" value="Genomic_DNA"/>
</dbReference>
<dbReference type="KEGG" id="cci:CC1G_14906"/>
<dbReference type="Proteomes" id="UP000001861">
    <property type="component" value="Unassembled WGS sequence"/>
</dbReference>
<proteinExistence type="predicted"/>
<comment type="caution">
    <text evidence="1">The sequence shown here is derived from an EMBL/GenBank/DDBJ whole genome shotgun (WGS) entry which is preliminary data.</text>
</comment>
<dbReference type="RefSeq" id="XP_002910929.1">
    <property type="nucleotide sequence ID" value="XM_002910883.1"/>
</dbReference>
<protein>
    <submittedName>
        <fullName evidence="1">Uncharacterized protein</fullName>
    </submittedName>
</protein>
<dbReference type="HOGENOM" id="CLU_2320275_0_0_1"/>
<dbReference type="GeneID" id="9378671"/>
<sequence length="99" mass="10646">MIVGQWEIRLLDSSRSKVQPMCFFATGKQQNPSAGSGRGAEIDAALGWAWQHAVEINYLGGQATAVEKNAFELPLGFKVGHGHTGSYGVANIQQRTEGD</sequence>
<dbReference type="InParanoid" id="D6RNR9"/>
<accession>D6RNR9</accession>
<evidence type="ECO:0000313" key="1">
    <source>
        <dbReference type="EMBL" id="EFI27435.1"/>
    </source>
</evidence>
<organism evidence="1 2">
    <name type="scientific">Coprinopsis cinerea (strain Okayama-7 / 130 / ATCC MYA-4618 / FGSC 9003)</name>
    <name type="common">Inky cap fungus</name>
    <name type="synonym">Hormographiella aspergillata</name>
    <dbReference type="NCBI Taxonomy" id="240176"/>
    <lineage>
        <taxon>Eukaryota</taxon>
        <taxon>Fungi</taxon>
        <taxon>Dikarya</taxon>
        <taxon>Basidiomycota</taxon>
        <taxon>Agaricomycotina</taxon>
        <taxon>Agaricomycetes</taxon>
        <taxon>Agaricomycetidae</taxon>
        <taxon>Agaricales</taxon>
        <taxon>Agaricineae</taxon>
        <taxon>Psathyrellaceae</taxon>
        <taxon>Coprinopsis</taxon>
    </lineage>
</organism>
<keyword evidence="2" id="KW-1185">Reference proteome</keyword>
<name>D6RNR9_COPC7</name>